<feature type="region of interest" description="Disordered" evidence="4">
    <location>
        <begin position="237"/>
        <end position="261"/>
    </location>
</feature>
<dbReference type="CDD" id="cd00009">
    <property type="entry name" value="AAA"/>
    <property type="match status" value="1"/>
</dbReference>
<dbReference type="InterPro" id="IPR002611">
    <property type="entry name" value="IstB_ATP-bd"/>
</dbReference>
<dbReference type="SUPFAM" id="SSF52540">
    <property type="entry name" value="P-loop containing nucleoside triphosphate hydrolases"/>
    <property type="match status" value="1"/>
</dbReference>
<keyword evidence="2" id="KW-0547">Nucleotide-binding</keyword>
<dbReference type="EMBL" id="QFQP01000088">
    <property type="protein sequence ID" value="PZR03461.1"/>
    <property type="molecule type" value="Genomic_DNA"/>
</dbReference>
<dbReference type="Pfam" id="PF01695">
    <property type="entry name" value="IstB_IS21"/>
    <property type="match status" value="1"/>
</dbReference>
<dbReference type="SMART" id="SM00382">
    <property type="entry name" value="AAA"/>
    <property type="match status" value="1"/>
</dbReference>
<dbReference type="InterPro" id="IPR003593">
    <property type="entry name" value="AAA+_ATPase"/>
</dbReference>
<protein>
    <submittedName>
        <fullName evidence="6">AAA family ATPase</fullName>
    </submittedName>
</protein>
<dbReference type="InterPro" id="IPR028350">
    <property type="entry name" value="DNAC/IstB-like"/>
</dbReference>
<accession>A0A2W5V0C4</accession>
<keyword evidence="3" id="KW-0067">ATP-binding</keyword>
<evidence type="ECO:0000256" key="2">
    <source>
        <dbReference type="ARBA" id="ARBA00022741"/>
    </source>
</evidence>
<feature type="domain" description="AAA+ ATPase" evidence="5">
    <location>
        <begin position="100"/>
        <end position="232"/>
    </location>
</feature>
<dbReference type="PANTHER" id="PTHR30050:SF4">
    <property type="entry name" value="ATP-BINDING PROTEIN RV3427C IN INSERTION SEQUENCE-RELATED"/>
    <property type="match status" value="1"/>
</dbReference>
<dbReference type="GO" id="GO:0006260">
    <property type="term" value="P:DNA replication"/>
    <property type="evidence" value="ECO:0007669"/>
    <property type="project" value="TreeGrafter"/>
</dbReference>
<proteinExistence type="inferred from homology"/>
<evidence type="ECO:0000313" key="7">
    <source>
        <dbReference type="Proteomes" id="UP000249061"/>
    </source>
</evidence>
<organism evidence="6 7">
    <name type="scientific">Archangium gephyra</name>
    <dbReference type="NCBI Taxonomy" id="48"/>
    <lineage>
        <taxon>Bacteria</taxon>
        <taxon>Pseudomonadati</taxon>
        <taxon>Myxococcota</taxon>
        <taxon>Myxococcia</taxon>
        <taxon>Myxococcales</taxon>
        <taxon>Cystobacterineae</taxon>
        <taxon>Archangiaceae</taxon>
        <taxon>Archangium</taxon>
    </lineage>
</organism>
<sequence>MTSETQTLEMLLRVLKLPGFAAHYAEQSKKAEKQGHSHTAFLRTLVELELAERRARRIERLLKASELPTEKTLATLKLEKLPPKVRRQLPALCEGGFIERAENVLAFGNPGRGKTHVACALGHELVKRGHSVLFTTAVLLVQRLLVAKKELRLEEELRRLDGFDAVILDDIGYIQQDREEMEVLFTFLAERYERRSVIITSNLVFSQWDRIFKDPMTTAAAIDRVVHHSVILEMSGPSVRSEEAAKREQAESKNRKPEAEA</sequence>
<dbReference type="Proteomes" id="UP000249061">
    <property type="component" value="Unassembled WGS sequence"/>
</dbReference>
<comment type="caution">
    <text evidence="6">The sequence shown here is derived from an EMBL/GenBank/DDBJ whole genome shotgun (WGS) entry which is preliminary data.</text>
</comment>
<dbReference type="PANTHER" id="PTHR30050">
    <property type="entry name" value="CHROMOSOMAL REPLICATION INITIATOR PROTEIN DNAA"/>
    <property type="match status" value="1"/>
</dbReference>
<evidence type="ECO:0000256" key="3">
    <source>
        <dbReference type="ARBA" id="ARBA00022840"/>
    </source>
</evidence>
<dbReference type="GO" id="GO:0005524">
    <property type="term" value="F:ATP binding"/>
    <property type="evidence" value="ECO:0007669"/>
    <property type="project" value="UniProtKB-KW"/>
</dbReference>
<dbReference type="Gene3D" id="3.40.50.300">
    <property type="entry name" value="P-loop containing nucleotide triphosphate hydrolases"/>
    <property type="match status" value="1"/>
</dbReference>
<evidence type="ECO:0000256" key="1">
    <source>
        <dbReference type="ARBA" id="ARBA00008059"/>
    </source>
</evidence>
<dbReference type="NCBIfam" id="NF038214">
    <property type="entry name" value="IS21_help_AAA"/>
    <property type="match status" value="1"/>
</dbReference>
<dbReference type="InterPro" id="IPR027417">
    <property type="entry name" value="P-loop_NTPase"/>
</dbReference>
<dbReference type="InterPro" id="IPR047661">
    <property type="entry name" value="IstB"/>
</dbReference>
<evidence type="ECO:0000256" key="4">
    <source>
        <dbReference type="SAM" id="MobiDB-lite"/>
    </source>
</evidence>
<evidence type="ECO:0000259" key="5">
    <source>
        <dbReference type="SMART" id="SM00382"/>
    </source>
</evidence>
<dbReference type="AlphaFoldDB" id="A0A2W5V0C4"/>
<evidence type="ECO:0000313" key="6">
    <source>
        <dbReference type="EMBL" id="PZR03461.1"/>
    </source>
</evidence>
<gene>
    <name evidence="6" type="ORF">DI536_35965</name>
</gene>
<dbReference type="PIRSF" id="PIRSF003073">
    <property type="entry name" value="DNAC_TnpB_IstB"/>
    <property type="match status" value="1"/>
</dbReference>
<reference evidence="6 7" key="1">
    <citation type="submission" date="2017-08" db="EMBL/GenBank/DDBJ databases">
        <title>Infants hospitalized years apart are colonized by the same room-sourced microbial strains.</title>
        <authorList>
            <person name="Brooks B."/>
            <person name="Olm M.R."/>
            <person name="Firek B.A."/>
            <person name="Baker R."/>
            <person name="Thomas B.C."/>
            <person name="Morowitz M.J."/>
            <person name="Banfield J.F."/>
        </authorList>
    </citation>
    <scope>NUCLEOTIDE SEQUENCE [LARGE SCALE GENOMIC DNA]</scope>
    <source>
        <strain evidence="6">S2_003_000_R2_14</strain>
    </source>
</reference>
<comment type="similarity">
    <text evidence="1">Belongs to the IS21/IS1162 putative ATP-binding protein family.</text>
</comment>
<feature type="compositionally biased region" description="Basic and acidic residues" evidence="4">
    <location>
        <begin position="240"/>
        <end position="261"/>
    </location>
</feature>
<name>A0A2W5V0C4_9BACT</name>